<accession>A0ABD2N6G5</accession>
<evidence type="ECO:0000313" key="2">
    <source>
        <dbReference type="Proteomes" id="UP001516400"/>
    </source>
</evidence>
<dbReference type="Proteomes" id="UP001516400">
    <property type="component" value="Unassembled WGS sequence"/>
</dbReference>
<name>A0ABD2N6G5_9CUCU</name>
<organism evidence="1 2">
    <name type="scientific">Cryptolaemus montrouzieri</name>
    <dbReference type="NCBI Taxonomy" id="559131"/>
    <lineage>
        <taxon>Eukaryota</taxon>
        <taxon>Metazoa</taxon>
        <taxon>Ecdysozoa</taxon>
        <taxon>Arthropoda</taxon>
        <taxon>Hexapoda</taxon>
        <taxon>Insecta</taxon>
        <taxon>Pterygota</taxon>
        <taxon>Neoptera</taxon>
        <taxon>Endopterygota</taxon>
        <taxon>Coleoptera</taxon>
        <taxon>Polyphaga</taxon>
        <taxon>Cucujiformia</taxon>
        <taxon>Coccinelloidea</taxon>
        <taxon>Coccinellidae</taxon>
        <taxon>Scymninae</taxon>
        <taxon>Scymnini</taxon>
        <taxon>Cryptolaemus</taxon>
    </lineage>
</organism>
<reference evidence="1 2" key="1">
    <citation type="journal article" date="2021" name="BMC Biol.">
        <title>Horizontally acquired antibacterial genes associated with adaptive radiation of ladybird beetles.</title>
        <authorList>
            <person name="Li H.S."/>
            <person name="Tang X.F."/>
            <person name="Huang Y.H."/>
            <person name="Xu Z.Y."/>
            <person name="Chen M.L."/>
            <person name="Du X.Y."/>
            <person name="Qiu B.Y."/>
            <person name="Chen P.T."/>
            <person name="Zhang W."/>
            <person name="Slipinski A."/>
            <person name="Escalona H.E."/>
            <person name="Waterhouse R.M."/>
            <person name="Zwick A."/>
            <person name="Pang H."/>
        </authorList>
    </citation>
    <scope>NUCLEOTIDE SEQUENCE [LARGE SCALE GENOMIC DNA]</scope>
    <source>
        <strain evidence="1">SYSU2018</strain>
    </source>
</reference>
<dbReference type="AlphaFoldDB" id="A0ABD2N6G5"/>
<evidence type="ECO:0000313" key="1">
    <source>
        <dbReference type="EMBL" id="KAL3274032.1"/>
    </source>
</evidence>
<protein>
    <submittedName>
        <fullName evidence="1">Uncharacterized protein</fullName>
    </submittedName>
</protein>
<sequence length="188" mass="22618">MDPYIRDFDFKIHETLSVNSFIDLTRYYDLSHHLNILHINIRSIDKNIDELKLHRKSLDYDFHVIALTETFRVSDPMIFGIYMDPYIRDFDFKIHETLSVDSFIDLTRNYDLSHHLNILHINIRSIDKNIDELKLHRKSLDYDFHVIALTETFQVSDPMIFGISGYSTLYNEGKYNKNEWHIIFRMKI</sequence>
<comment type="caution">
    <text evidence="1">The sequence shown here is derived from an EMBL/GenBank/DDBJ whole genome shotgun (WGS) entry which is preliminary data.</text>
</comment>
<proteinExistence type="predicted"/>
<gene>
    <name evidence="1" type="ORF">HHI36_015451</name>
</gene>
<keyword evidence="2" id="KW-1185">Reference proteome</keyword>
<dbReference type="EMBL" id="JABFTP020000062">
    <property type="protein sequence ID" value="KAL3274032.1"/>
    <property type="molecule type" value="Genomic_DNA"/>
</dbReference>